<sequence length="479" mass="54656">MRIVILLLLFLVSYTGISQEPFLSFDHYLKKSKKPTQVFAASFEEENHFLIFIEDKKQVSVYNFDEMGNERAEGFSFPNFVKKYPNIGGYIYNDNDTYTLYLSTLNKKKWAILTLNFKNRSFNLQETKLEISKGRILESLLYNNKQYVFTLKRDTSIFEVAALASDGTVTTQEFPFDDADFSEGRRSMPNLDRLLHETFTKRADIIDSESPIALESSKSRTKFYQEEHLITLTIDASKKKTHYLQFNLDTNTSTYKAIPKPTFDNKLLSSKSNSFIFEDKLFVLKISSDEMDFSIYNLDSNENIASFSAQKGTPIGFKNTPIIQEGGEFKSYRELEKTSKFLRKVASSNPAIAVFKENDRYIITLGATKEIAQTGPTFFIYGGGLAGAVAGGIISGIANATYYQYNAYSYTKSARFQMVLDSNFQFVVNAEIPLNVFDNISDFTQETPPTVIQTVFKFNDAYIWGAVSAKNNKLNFFKF</sequence>
<dbReference type="EMBL" id="FZNY01000001">
    <property type="protein sequence ID" value="SNR43598.1"/>
    <property type="molecule type" value="Genomic_DNA"/>
</dbReference>
<name>A0A238WAS3_9FLAO</name>
<dbReference type="Proteomes" id="UP000198379">
    <property type="component" value="Unassembled WGS sequence"/>
</dbReference>
<evidence type="ECO:0000313" key="1">
    <source>
        <dbReference type="EMBL" id="SNR43598.1"/>
    </source>
</evidence>
<proteinExistence type="predicted"/>
<evidence type="ECO:0000313" key="2">
    <source>
        <dbReference type="Proteomes" id="UP000198379"/>
    </source>
</evidence>
<dbReference type="OrthoDB" id="912496at2"/>
<gene>
    <name evidence="1" type="ORF">SAMN06265376_101877</name>
</gene>
<reference evidence="1 2" key="1">
    <citation type="submission" date="2017-06" db="EMBL/GenBank/DDBJ databases">
        <authorList>
            <person name="Kim H.J."/>
            <person name="Triplett B.A."/>
        </authorList>
    </citation>
    <scope>NUCLEOTIDE SEQUENCE [LARGE SCALE GENOMIC DNA]</scope>
    <source>
        <strain evidence="1 2">DSM 25597</strain>
    </source>
</reference>
<dbReference type="AlphaFoldDB" id="A0A238WAS3"/>
<keyword evidence="2" id="KW-1185">Reference proteome</keyword>
<accession>A0A238WAS3</accession>
<dbReference type="RefSeq" id="WP_089370188.1">
    <property type="nucleotide sequence ID" value="NZ_BMEP01000002.1"/>
</dbReference>
<organism evidence="1 2">
    <name type="scientific">Dokdonia pacifica</name>
    <dbReference type="NCBI Taxonomy" id="1627892"/>
    <lineage>
        <taxon>Bacteria</taxon>
        <taxon>Pseudomonadati</taxon>
        <taxon>Bacteroidota</taxon>
        <taxon>Flavobacteriia</taxon>
        <taxon>Flavobacteriales</taxon>
        <taxon>Flavobacteriaceae</taxon>
        <taxon>Dokdonia</taxon>
    </lineage>
</organism>
<protein>
    <submittedName>
        <fullName evidence="1">Uncharacterized protein</fullName>
    </submittedName>
</protein>